<dbReference type="InterPro" id="IPR011989">
    <property type="entry name" value="ARM-like"/>
</dbReference>
<dbReference type="InterPro" id="IPR016024">
    <property type="entry name" value="ARM-type_fold"/>
</dbReference>
<evidence type="ECO:0000313" key="8">
    <source>
        <dbReference type="Proteomes" id="UP000242287"/>
    </source>
</evidence>
<dbReference type="PANTHER" id="PTHR21567:SF60">
    <property type="entry name" value="CLASP N-TERMINAL DOMAIN-CONTAINING PROTEIN"/>
    <property type="match status" value="1"/>
</dbReference>
<keyword evidence="8" id="KW-1185">Reference proteome</keyword>
<accession>A0A2A9NE43</accession>
<dbReference type="Pfam" id="PF12348">
    <property type="entry name" value="CLASP_N"/>
    <property type="match status" value="1"/>
</dbReference>
<evidence type="ECO:0000256" key="2">
    <source>
        <dbReference type="ARBA" id="ARBA00009549"/>
    </source>
</evidence>
<dbReference type="GO" id="GO:0051301">
    <property type="term" value="P:cell division"/>
    <property type="evidence" value="ECO:0007669"/>
    <property type="project" value="UniProtKB-KW"/>
</dbReference>
<proteinExistence type="inferred from homology"/>
<sequence>MTSLTAHLVNEVIDALRSNITLPESEETWDSIANSVGVLGDLCNDGACDFPEEVVPAIKSLSGPLISALYSERTRLSGSVIALIETLATSLGSEFKPLLSLYFPPLLLLCTRTNKLVFTRARMCIVTIIQSTQSPSILSHLLQHAKDKSSSLRLVVAEGVLACVKSFNPPDLERDLHAQEVEALVRITVTDPNAEVRKVGRMIFDAYKLALPTRLER</sequence>
<evidence type="ECO:0000313" key="7">
    <source>
        <dbReference type="EMBL" id="PFH46036.1"/>
    </source>
</evidence>
<dbReference type="GO" id="GO:0090307">
    <property type="term" value="P:mitotic spindle assembly"/>
    <property type="evidence" value="ECO:0007669"/>
    <property type="project" value="TreeGrafter"/>
</dbReference>
<dbReference type="AlphaFoldDB" id="A0A2A9NE43"/>
<dbReference type="GO" id="GO:0005881">
    <property type="term" value="C:cytoplasmic microtubule"/>
    <property type="evidence" value="ECO:0007669"/>
    <property type="project" value="TreeGrafter"/>
</dbReference>
<organism evidence="7 8">
    <name type="scientific">Amanita thiersii Skay4041</name>
    <dbReference type="NCBI Taxonomy" id="703135"/>
    <lineage>
        <taxon>Eukaryota</taxon>
        <taxon>Fungi</taxon>
        <taxon>Dikarya</taxon>
        <taxon>Basidiomycota</taxon>
        <taxon>Agaricomycotina</taxon>
        <taxon>Agaricomycetes</taxon>
        <taxon>Agaricomycetidae</taxon>
        <taxon>Agaricales</taxon>
        <taxon>Pluteineae</taxon>
        <taxon>Amanitaceae</taxon>
        <taxon>Amanita</taxon>
    </lineage>
</organism>
<gene>
    <name evidence="7" type="ORF">AMATHDRAFT_156784</name>
</gene>
<comment type="similarity">
    <text evidence="2">Belongs to the CLASP family.</text>
</comment>
<dbReference type="SUPFAM" id="SSF48371">
    <property type="entry name" value="ARM repeat"/>
    <property type="match status" value="1"/>
</dbReference>
<feature type="domain" description="CLASP N-terminal" evidence="6">
    <location>
        <begin position="24"/>
        <end position="214"/>
    </location>
</feature>
<reference evidence="7 8" key="1">
    <citation type="submission" date="2014-02" db="EMBL/GenBank/DDBJ databases">
        <title>Transposable element dynamics among asymbiotic and ectomycorrhizal Amanita fungi.</title>
        <authorList>
            <consortium name="DOE Joint Genome Institute"/>
            <person name="Hess J."/>
            <person name="Skrede I."/>
            <person name="Wolfe B."/>
            <person name="LaButti K."/>
            <person name="Ohm R.A."/>
            <person name="Grigoriev I.V."/>
            <person name="Pringle A."/>
        </authorList>
    </citation>
    <scope>NUCLEOTIDE SEQUENCE [LARGE SCALE GENOMIC DNA]</scope>
    <source>
        <strain evidence="7 8">SKay4041</strain>
    </source>
</reference>
<dbReference type="OrthoDB" id="46159at2759"/>
<dbReference type="GO" id="GO:0005876">
    <property type="term" value="C:spindle microtubule"/>
    <property type="evidence" value="ECO:0007669"/>
    <property type="project" value="TreeGrafter"/>
</dbReference>
<dbReference type="Gene3D" id="1.25.10.10">
    <property type="entry name" value="Leucine-rich Repeat Variant"/>
    <property type="match status" value="1"/>
</dbReference>
<evidence type="ECO:0000259" key="6">
    <source>
        <dbReference type="Pfam" id="PF12348"/>
    </source>
</evidence>
<keyword evidence="5" id="KW-0131">Cell cycle</keyword>
<dbReference type="GO" id="GO:0008017">
    <property type="term" value="F:microtubule binding"/>
    <property type="evidence" value="ECO:0007669"/>
    <property type="project" value="TreeGrafter"/>
</dbReference>
<dbReference type="GO" id="GO:0005815">
    <property type="term" value="C:microtubule organizing center"/>
    <property type="evidence" value="ECO:0007669"/>
    <property type="project" value="TreeGrafter"/>
</dbReference>
<evidence type="ECO:0000256" key="3">
    <source>
        <dbReference type="ARBA" id="ARBA00022618"/>
    </source>
</evidence>
<name>A0A2A9NE43_9AGAR</name>
<evidence type="ECO:0000256" key="5">
    <source>
        <dbReference type="ARBA" id="ARBA00022776"/>
    </source>
</evidence>
<dbReference type="STRING" id="703135.A0A2A9NE43"/>
<comment type="subcellular location">
    <subcellularLocation>
        <location evidence="1">Cytoplasm</location>
        <location evidence="1">Cytoskeleton</location>
        <location evidence="1">Spindle</location>
    </subcellularLocation>
</comment>
<dbReference type="GO" id="GO:1990023">
    <property type="term" value="C:mitotic spindle midzone"/>
    <property type="evidence" value="ECO:0007669"/>
    <property type="project" value="TreeGrafter"/>
</dbReference>
<keyword evidence="4" id="KW-0493">Microtubule</keyword>
<keyword evidence="3" id="KW-0132">Cell division</keyword>
<dbReference type="InterPro" id="IPR024395">
    <property type="entry name" value="CLASP_N_dom"/>
</dbReference>
<evidence type="ECO:0000256" key="1">
    <source>
        <dbReference type="ARBA" id="ARBA00004186"/>
    </source>
</evidence>
<dbReference type="Proteomes" id="UP000242287">
    <property type="component" value="Unassembled WGS sequence"/>
</dbReference>
<dbReference type="EMBL" id="KZ302247">
    <property type="protein sequence ID" value="PFH46036.1"/>
    <property type="molecule type" value="Genomic_DNA"/>
</dbReference>
<keyword evidence="5" id="KW-0498">Mitosis</keyword>
<protein>
    <recommendedName>
        <fullName evidence="6">CLASP N-terminal domain-containing protein</fullName>
    </recommendedName>
</protein>
<evidence type="ECO:0000256" key="4">
    <source>
        <dbReference type="ARBA" id="ARBA00022701"/>
    </source>
</evidence>
<dbReference type="PANTHER" id="PTHR21567">
    <property type="entry name" value="CLASP"/>
    <property type="match status" value="1"/>
</dbReference>